<evidence type="ECO:0000313" key="2">
    <source>
        <dbReference type="Proteomes" id="UP000248329"/>
    </source>
</evidence>
<proteinExistence type="predicted"/>
<comment type="caution">
    <text evidence="1">The sequence shown here is derived from an EMBL/GenBank/DDBJ whole genome shotgun (WGS) entry which is preliminary data.</text>
</comment>
<sequence length="346" mass="37091">MTRVIGIDPGTKSFDFFGLDGEKVTLDLSIPTKDIASDPESVIDLLKASNPELIIGPSGYGIPIKKISDVTRRDIFLMSLRRSDDNTSILGMRRFIEMLKEHNLPVYVIPGVIHLPTVPAYRKVNRIDMGTPDKLCSCALAVRDQAVSSGIDYDRTSFILLEVGFAHTAAIAVDSGRVVDGIGGSSGGIGFLSMGAIDGELAYLLDRFGKKFMISRGARFLSGGEIAPEDLVMHDDARSALIEGAVKNVLALTAALTPEEVLMSGRLSRIPEIRAELMERLDTVAPVRSLKGFPSAKIAKESAQGGAVMADGLLHGRYAGIVATMRIKEAYGTVLDYVPPISEGGI</sequence>
<organism evidence="1 2">
    <name type="scientific">Candidatus Methanogaster sp</name>
    <dbReference type="NCBI Taxonomy" id="3386292"/>
    <lineage>
        <taxon>Archaea</taxon>
        <taxon>Methanobacteriati</taxon>
        <taxon>Methanobacteriota</taxon>
        <taxon>Stenosarchaea group</taxon>
        <taxon>Methanomicrobia</taxon>
        <taxon>Methanosarcinales</taxon>
        <taxon>ANME-2 cluster</taxon>
        <taxon>Candidatus Methanogasteraceae</taxon>
        <taxon>Candidatus Methanogaster</taxon>
    </lineage>
</organism>
<accession>A0AC61KYD6</accession>
<gene>
    <name evidence="1" type="ORF">C4B59_16320</name>
</gene>
<name>A0AC61KYD6_9EURY</name>
<protein>
    <submittedName>
        <fullName evidence="1">DUF1464 domain-containing protein</fullName>
    </submittedName>
</protein>
<reference evidence="1" key="1">
    <citation type="submission" date="2018-01" db="EMBL/GenBank/DDBJ databases">
        <authorList>
            <person name="Krukenberg V."/>
        </authorList>
    </citation>
    <scope>NUCLEOTIDE SEQUENCE</scope>
    <source>
        <strain evidence="1">E20ANME2</strain>
    </source>
</reference>
<dbReference type="Proteomes" id="UP000248329">
    <property type="component" value="Unassembled WGS sequence"/>
</dbReference>
<dbReference type="EMBL" id="PQXF01000083">
    <property type="protein sequence ID" value="PXF56817.1"/>
    <property type="molecule type" value="Genomic_DNA"/>
</dbReference>
<evidence type="ECO:0000313" key="1">
    <source>
        <dbReference type="EMBL" id="PXF56817.1"/>
    </source>
</evidence>